<evidence type="ECO:0000256" key="5">
    <source>
        <dbReference type="ARBA" id="ARBA00023163"/>
    </source>
</evidence>
<dbReference type="SUPFAM" id="SSF46894">
    <property type="entry name" value="C-terminal effector domain of the bipartite response regulators"/>
    <property type="match status" value="1"/>
</dbReference>
<dbReference type="PANTHER" id="PTHR48111">
    <property type="entry name" value="REGULATOR OF RPOS"/>
    <property type="match status" value="1"/>
</dbReference>
<dbReference type="InterPro" id="IPR011006">
    <property type="entry name" value="CheY-like_superfamily"/>
</dbReference>
<evidence type="ECO:0000259" key="9">
    <source>
        <dbReference type="PROSITE" id="PS51755"/>
    </source>
</evidence>
<dbReference type="STRING" id="1420916.AU14_17355"/>
<evidence type="ECO:0000256" key="2">
    <source>
        <dbReference type="ARBA" id="ARBA00023012"/>
    </source>
</evidence>
<dbReference type="Proteomes" id="UP000061489">
    <property type="component" value="Chromosome"/>
</dbReference>
<sequence>MLKLLLAEDDLDLAQTLVQYLELEGFICDHVSNGIAGLNLIKQNSYDVLLLDINMPRLDGFGLCQLIREQGSDIPVLMLTARGQLDDKLLGFNAGADDYLIKPFEMEELLARVRALSHRRSGQVRKLTCGELQMNLSEKSLLRNGQALKLSPTGWRLLECLMRASPSPVTREALMDAVWGDDHPDSNSLKVHMYNLRKAVDGPFSEPLLHTISGVGFVIRPPGTGKTNV</sequence>
<dbReference type="OrthoDB" id="9802426at2"/>
<evidence type="ECO:0000256" key="1">
    <source>
        <dbReference type="ARBA" id="ARBA00022553"/>
    </source>
</evidence>
<dbReference type="EMBL" id="CP007151">
    <property type="protein sequence ID" value="AHI29704.1"/>
    <property type="molecule type" value="Genomic_DNA"/>
</dbReference>
<evidence type="ECO:0000256" key="7">
    <source>
        <dbReference type="PROSITE-ProRule" id="PRU01091"/>
    </source>
</evidence>
<keyword evidence="4 7" id="KW-0238">DNA-binding</keyword>
<dbReference type="GO" id="GO:0005829">
    <property type="term" value="C:cytosol"/>
    <property type="evidence" value="ECO:0007669"/>
    <property type="project" value="TreeGrafter"/>
</dbReference>
<feature type="modified residue" description="4-aspartylphosphate" evidence="6">
    <location>
        <position position="52"/>
    </location>
</feature>
<dbReference type="InterPro" id="IPR016032">
    <property type="entry name" value="Sig_transdc_resp-reg_C-effctor"/>
</dbReference>
<dbReference type="PROSITE" id="PS51755">
    <property type="entry name" value="OMPR_PHOB"/>
    <property type="match status" value="1"/>
</dbReference>
<keyword evidence="3" id="KW-0805">Transcription regulation</keyword>
<dbReference type="PANTHER" id="PTHR48111:SF22">
    <property type="entry name" value="REGULATOR OF RPOS"/>
    <property type="match status" value="1"/>
</dbReference>
<name>W5YLC8_9GAMM</name>
<evidence type="ECO:0000313" key="10">
    <source>
        <dbReference type="EMBL" id="AHI29704.1"/>
    </source>
</evidence>
<dbReference type="GO" id="GO:0032993">
    <property type="term" value="C:protein-DNA complex"/>
    <property type="evidence" value="ECO:0007669"/>
    <property type="project" value="TreeGrafter"/>
</dbReference>
<dbReference type="KEGG" id="msx:AU14_17355"/>
<feature type="domain" description="OmpR/PhoB-type" evidence="9">
    <location>
        <begin position="124"/>
        <end position="221"/>
    </location>
</feature>
<dbReference type="GO" id="GO:0000976">
    <property type="term" value="F:transcription cis-regulatory region binding"/>
    <property type="evidence" value="ECO:0007669"/>
    <property type="project" value="TreeGrafter"/>
</dbReference>
<organism evidence="10 11">
    <name type="scientific">Marinobacter similis</name>
    <dbReference type="NCBI Taxonomy" id="1420916"/>
    <lineage>
        <taxon>Bacteria</taxon>
        <taxon>Pseudomonadati</taxon>
        <taxon>Pseudomonadota</taxon>
        <taxon>Gammaproteobacteria</taxon>
        <taxon>Pseudomonadales</taxon>
        <taxon>Marinobacteraceae</taxon>
        <taxon>Marinobacter</taxon>
    </lineage>
</organism>
<keyword evidence="2" id="KW-0902">Two-component regulatory system</keyword>
<dbReference type="Pfam" id="PF00072">
    <property type="entry name" value="Response_reg"/>
    <property type="match status" value="1"/>
</dbReference>
<dbReference type="HOGENOM" id="CLU_000445_30_1_6"/>
<dbReference type="PROSITE" id="PS50110">
    <property type="entry name" value="RESPONSE_REGULATORY"/>
    <property type="match status" value="1"/>
</dbReference>
<feature type="domain" description="Response regulatory" evidence="8">
    <location>
        <begin position="3"/>
        <end position="117"/>
    </location>
</feature>
<keyword evidence="1 6" id="KW-0597">Phosphoprotein</keyword>
<dbReference type="Pfam" id="PF00486">
    <property type="entry name" value="Trans_reg_C"/>
    <property type="match status" value="1"/>
</dbReference>
<keyword evidence="5" id="KW-0804">Transcription</keyword>
<evidence type="ECO:0000256" key="3">
    <source>
        <dbReference type="ARBA" id="ARBA00023015"/>
    </source>
</evidence>
<feature type="DNA-binding region" description="OmpR/PhoB-type" evidence="7">
    <location>
        <begin position="124"/>
        <end position="221"/>
    </location>
</feature>
<dbReference type="Gene3D" id="6.10.250.690">
    <property type="match status" value="1"/>
</dbReference>
<accession>W5YLC8</accession>
<evidence type="ECO:0000256" key="6">
    <source>
        <dbReference type="PROSITE-ProRule" id="PRU00169"/>
    </source>
</evidence>
<dbReference type="RefSeq" id="WP_041342760.1">
    <property type="nucleotide sequence ID" value="NZ_CP007151.1"/>
</dbReference>
<keyword evidence="11" id="KW-1185">Reference proteome</keyword>
<evidence type="ECO:0000256" key="4">
    <source>
        <dbReference type="ARBA" id="ARBA00023125"/>
    </source>
</evidence>
<dbReference type="CDD" id="cd17624">
    <property type="entry name" value="REC_OmpR_PmrA-like"/>
    <property type="match status" value="1"/>
</dbReference>
<dbReference type="CDD" id="cd00383">
    <property type="entry name" value="trans_reg_C"/>
    <property type="match status" value="1"/>
</dbReference>
<protein>
    <submittedName>
        <fullName evidence="10">XRE family transcriptional regulator</fullName>
    </submittedName>
</protein>
<evidence type="ECO:0000313" key="11">
    <source>
        <dbReference type="Proteomes" id="UP000061489"/>
    </source>
</evidence>
<dbReference type="SUPFAM" id="SSF52172">
    <property type="entry name" value="CheY-like"/>
    <property type="match status" value="1"/>
</dbReference>
<evidence type="ECO:0000259" key="8">
    <source>
        <dbReference type="PROSITE" id="PS50110"/>
    </source>
</evidence>
<dbReference type="SMART" id="SM00448">
    <property type="entry name" value="REC"/>
    <property type="match status" value="1"/>
</dbReference>
<dbReference type="InterPro" id="IPR001867">
    <property type="entry name" value="OmpR/PhoB-type_DNA-bd"/>
</dbReference>
<dbReference type="Gene3D" id="3.40.50.2300">
    <property type="match status" value="1"/>
</dbReference>
<dbReference type="GO" id="GO:0000156">
    <property type="term" value="F:phosphorelay response regulator activity"/>
    <property type="evidence" value="ECO:0007669"/>
    <property type="project" value="TreeGrafter"/>
</dbReference>
<reference evidence="10 11" key="1">
    <citation type="journal article" date="2014" name="Genome Announc.">
        <title>Draft Genome Sequences of Marinobacter similis A3d10T and Marinobacter salarius R9SW1T.</title>
        <authorList>
            <person name="Ivanova E.P."/>
            <person name="Ng H.J."/>
            <person name="Webb H.K."/>
            <person name="Feng G."/>
            <person name="Oshima K."/>
            <person name="Hattori M."/>
            <person name="Ohkuma M."/>
            <person name="Sergeev A.F."/>
            <person name="Mikhailov V.V."/>
            <person name="Crawford R.J."/>
            <person name="Sawabe T."/>
        </authorList>
    </citation>
    <scope>NUCLEOTIDE SEQUENCE [LARGE SCALE GENOMIC DNA]</scope>
    <source>
        <strain evidence="10 11">A3d10</strain>
    </source>
</reference>
<proteinExistence type="predicted"/>
<dbReference type="GO" id="GO:0006355">
    <property type="term" value="P:regulation of DNA-templated transcription"/>
    <property type="evidence" value="ECO:0007669"/>
    <property type="project" value="InterPro"/>
</dbReference>
<gene>
    <name evidence="10" type="ORF">AU14_17355</name>
</gene>
<dbReference type="InterPro" id="IPR001789">
    <property type="entry name" value="Sig_transdc_resp-reg_receiver"/>
</dbReference>
<dbReference type="InterPro" id="IPR036388">
    <property type="entry name" value="WH-like_DNA-bd_sf"/>
</dbReference>
<dbReference type="Gene3D" id="1.10.10.10">
    <property type="entry name" value="Winged helix-like DNA-binding domain superfamily/Winged helix DNA-binding domain"/>
    <property type="match status" value="1"/>
</dbReference>
<dbReference type="SMART" id="SM00862">
    <property type="entry name" value="Trans_reg_C"/>
    <property type="match status" value="1"/>
</dbReference>
<dbReference type="AlphaFoldDB" id="W5YLC8"/>
<dbReference type="InterPro" id="IPR039420">
    <property type="entry name" value="WalR-like"/>
</dbReference>
<dbReference type="FunFam" id="1.10.10.10:FF:000058">
    <property type="entry name" value="DNA-binding response OmpR family regulator"/>
    <property type="match status" value="1"/>
</dbReference>